<gene>
    <name evidence="2" type="ORF">LQ318_02495</name>
</gene>
<protein>
    <submittedName>
        <fullName evidence="2">Class I SAM-dependent methyltransferase</fullName>
    </submittedName>
</protein>
<dbReference type="Gene3D" id="3.40.50.150">
    <property type="entry name" value="Vaccinia Virus protein VP39"/>
    <property type="match status" value="1"/>
</dbReference>
<comment type="caution">
    <text evidence="2">The sequence shown here is derived from an EMBL/GenBank/DDBJ whole genome shotgun (WGS) entry which is preliminary data.</text>
</comment>
<proteinExistence type="predicted"/>
<evidence type="ECO:0000313" key="2">
    <source>
        <dbReference type="EMBL" id="MCW9711762.1"/>
    </source>
</evidence>
<keyword evidence="1" id="KW-0812">Transmembrane</keyword>
<keyword evidence="1" id="KW-0472">Membrane</keyword>
<organism evidence="2 3">
    <name type="scientific">Fodinibius salicampi</name>
    <dbReference type="NCBI Taxonomy" id="1920655"/>
    <lineage>
        <taxon>Bacteria</taxon>
        <taxon>Pseudomonadati</taxon>
        <taxon>Balneolota</taxon>
        <taxon>Balneolia</taxon>
        <taxon>Balneolales</taxon>
        <taxon>Balneolaceae</taxon>
        <taxon>Fodinibius</taxon>
    </lineage>
</organism>
<dbReference type="GO" id="GO:0032259">
    <property type="term" value="P:methylation"/>
    <property type="evidence" value="ECO:0007669"/>
    <property type="project" value="UniProtKB-KW"/>
</dbReference>
<keyword evidence="1" id="KW-1133">Transmembrane helix</keyword>
<sequence length="285" mass="32064">MTQGYSKHLVQFFKKNSAGWLLLITGLVSLVFLIVGYLTFTITETELNGYVFSALFAGMALFVSAIFLALEYKVETRIRDAEIELKATVGLANYTNINLPLNWGDYAITAHFLDRLVKEIHRNKPALILECGSGTSTMVAASCLKEMGQGKVVSLDHLDQYARKTRDFLRLEGLEKHAEVVTAPLTEYELDSGMFQWYGNGYEGHIDRSIDMLVVDGPPGRLQSLSRYPTVPLLRNSLADEVVIMLDDGNRSDEKKIAKKWADELDATLEYDDGYKGYWVVRKNS</sequence>
<dbReference type="GO" id="GO:0008168">
    <property type="term" value="F:methyltransferase activity"/>
    <property type="evidence" value="ECO:0007669"/>
    <property type="project" value="UniProtKB-KW"/>
</dbReference>
<name>A0ABT3PV76_9BACT</name>
<feature type="transmembrane region" description="Helical" evidence="1">
    <location>
        <begin position="50"/>
        <end position="70"/>
    </location>
</feature>
<dbReference type="SUPFAM" id="SSF53335">
    <property type="entry name" value="S-adenosyl-L-methionine-dependent methyltransferases"/>
    <property type="match status" value="1"/>
</dbReference>
<keyword evidence="2" id="KW-0489">Methyltransferase</keyword>
<dbReference type="RefSeq" id="WP_265787251.1">
    <property type="nucleotide sequence ID" value="NZ_BAABRS010000001.1"/>
</dbReference>
<accession>A0ABT3PV76</accession>
<reference evidence="2 3" key="1">
    <citation type="submission" date="2021-11" db="EMBL/GenBank/DDBJ databases">
        <title>Aliifidinibius sp. nov., a new bacterium isolated from saline soil.</title>
        <authorList>
            <person name="Galisteo C."/>
            <person name="De La Haba R."/>
            <person name="Sanchez-Porro C."/>
            <person name="Ventosa A."/>
        </authorList>
    </citation>
    <scope>NUCLEOTIDE SEQUENCE [LARGE SCALE GENOMIC DNA]</scope>
    <source>
        <strain evidence="2 3">KACC 190600</strain>
    </source>
</reference>
<dbReference type="InterPro" id="IPR029063">
    <property type="entry name" value="SAM-dependent_MTases_sf"/>
</dbReference>
<dbReference type="Proteomes" id="UP001207337">
    <property type="component" value="Unassembled WGS sequence"/>
</dbReference>
<evidence type="ECO:0000256" key="1">
    <source>
        <dbReference type="SAM" id="Phobius"/>
    </source>
</evidence>
<feature type="transmembrane region" description="Helical" evidence="1">
    <location>
        <begin position="20"/>
        <end position="38"/>
    </location>
</feature>
<dbReference type="Pfam" id="PF13578">
    <property type="entry name" value="Methyltransf_24"/>
    <property type="match status" value="1"/>
</dbReference>
<dbReference type="EMBL" id="JAJNDC010000001">
    <property type="protein sequence ID" value="MCW9711762.1"/>
    <property type="molecule type" value="Genomic_DNA"/>
</dbReference>
<keyword evidence="3" id="KW-1185">Reference proteome</keyword>
<keyword evidence="2" id="KW-0808">Transferase</keyword>
<evidence type="ECO:0000313" key="3">
    <source>
        <dbReference type="Proteomes" id="UP001207337"/>
    </source>
</evidence>